<keyword evidence="2 4" id="KW-0238">DNA-binding</keyword>
<dbReference type="Pfam" id="PF02303">
    <property type="entry name" value="Phage_DNA_bind"/>
    <property type="match status" value="1"/>
</dbReference>
<name>A0A6L9GA04_9MICC</name>
<accession>A0A6L9GA04</accession>
<dbReference type="SUPFAM" id="SSF50249">
    <property type="entry name" value="Nucleic acid-binding proteins"/>
    <property type="match status" value="1"/>
</dbReference>
<dbReference type="AlphaFoldDB" id="A0A6L9GA04"/>
<dbReference type="Gene3D" id="2.40.50.140">
    <property type="entry name" value="Nucleic acid-binding proteins"/>
    <property type="match status" value="1"/>
</dbReference>
<dbReference type="GO" id="GO:0006260">
    <property type="term" value="P:DNA replication"/>
    <property type="evidence" value="ECO:0007669"/>
    <property type="project" value="UniProtKB-KW"/>
</dbReference>
<protein>
    <recommendedName>
        <fullName evidence="3">Single-stranded DNA-binding protein</fullName>
    </recommendedName>
</protein>
<evidence type="ECO:0000313" key="4">
    <source>
        <dbReference type="EMBL" id="NAZ17939.1"/>
    </source>
</evidence>
<dbReference type="InterPro" id="IPR003512">
    <property type="entry name" value="Phage_M13_G5P_DNA-bd"/>
</dbReference>
<dbReference type="GO" id="GO:0003697">
    <property type="term" value="F:single-stranded DNA binding"/>
    <property type="evidence" value="ECO:0007669"/>
    <property type="project" value="InterPro"/>
</dbReference>
<organism evidence="4 5">
    <name type="scientific">Glutamicibacter soli</name>
    <dbReference type="NCBI Taxonomy" id="453836"/>
    <lineage>
        <taxon>Bacteria</taxon>
        <taxon>Bacillati</taxon>
        <taxon>Actinomycetota</taxon>
        <taxon>Actinomycetes</taxon>
        <taxon>Micrococcales</taxon>
        <taxon>Micrococcaceae</taxon>
        <taxon>Glutamicibacter</taxon>
    </lineage>
</organism>
<evidence type="ECO:0000313" key="5">
    <source>
        <dbReference type="Proteomes" id="UP000477543"/>
    </source>
</evidence>
<proteinExistence type="predicted"/>
<gene>
    <name evidence="4" type="ORF">GT020_18060</name>
</gene>
<reference evidence="4 5" key="1">
    <citation type="submission" date="2020-01" db="EMBL/GenBank/DDBJ databases">
        <title>Glutamicibacter soli M275.</title>
        <authorList>
            <person name="Meng X."/>
        </authorList>
    </citation>
    <scope>NUCLEOTIDE SEQUENCE [LARGE SCALE GENOMIC DNA]</scope>
    <source>
        <strain evidence="4 5">M275</strain>
    </source>
</reference>
<sequence length="92" mass="10369">MAIVVEIENAQILTRSGVSERTGKPYTIREQQALMFREGERYPERIKVTLDEGMSAYQPGRYTLSDASFSVSRFGAMQVRPLLLRIASEKAA</sequence>
<comment type="caution">
    <text evidence="4">The sequence shown here is derived from an EMBL/GenBank/DDBJ whole genome shotgun (WGS) entry which is preliminary data.</text>
</comment>
<evidence type="ECO:0000256" key="1">
    <source>
        <dbReference type="ARBA" id="ARBA00022705"/>
    </source>
</evidence>
<dbReference type="Proteomes" id="UP000477543">
    <property type="component" value="Unassembled WGS sequence"/>
</dbReference>
<dbReference type="InterPro" id="IPR012340">
    <property type="entry name" value="NA-bd_OB-fold"/>
</dbReference>
<evidence type="ECO:0000256" key="2">
    <source>
        <dbReference type="ARBA" id="ARBA00023125"/>
    </source>
</evidence>
<dbReference type="EMBL" id="WYDN01000041">
    <property type="protein sequence ID" value="NAZ17939.1"/>
    <property type="molecule type" value="Genomic_DNA"/>
</dbReference>
<keyword evidence="1" id="KW-0235">DNA replication</keyword>
<dbReference type="RefSeq" id="WP_161450241.1">
    <property type="nucleotide sequence ID" value="NZ_WYDN01000041.1"/>
</dbReference>
<evidence type="ECO:0000256" key="3">
    <source>
        <dbReference type="ARBA" id="ARBA00030596"/>
    </source>
</evidence>